<sequence>MEAKAKFKIVYSEEADNFLNQLPPKVKDKIIYNIAKSKFVIAPELFKKLDNTDIWEFRTLYNKNQYRLLAFWDKVDGVDTLVIATHGFIKKTQKTPSKEITKAEEIRKIYFNSKK</sequence>
<evidence type="ECO:0000313" key="2">
    <source>
        <dbReference type="EMBL" id="RGX09025.1"/>
    </source>
</evidence>
<proteinExistence type="predicted"/>
<evidence type="ECO:0000313" key="4">
    <source>
        <dbReference type="Proteomes" id="UP000424805"/>
    </source>
</evidence>
<dbReference type="RefSeq" id="WP_117513509.1">
    <property type="nucleotide sequence ID" value="NZ_CP134818.1"/>
</dbReference>
<organism evidence="2 3">
    <name type="scientific">Bacteroides ovatus</name>
    <dbReference type="NCBI Taxonomy" id="28116"/>
    <lineage>
        <taxon>Bacteria</taxon>
        <taxon>Pseudomonadati</taxon>
        <taxon>Bacteroidota</taxon>
        <taxon>Bacteroidia</taxon>
        <taxon>Bacteroidales</taxon>
        <taxon>Bacteroidaceae</taxon>
        <taxon>Bacteroides</taxon>
    </lineage>
</organism>
<reference evidence="1 4" key="2">
    <citation type="journal article" date="2019" name="Nat. Med.">
        <title>A library of human gut bacterial isolates paired with longitudinal multiomics data enables mechanistic microbiome research.</title>
        <authorList>
            <person name="Poyet M."/>
            <person name="Groussin M."/>
            <person name="Gibbons S.M."/>
            <person name="Avila-Pacheco J."/>
            <person name="Jiang X."/>
            <person name="Kearney S.M."/>
            <person name="Perrotta A.R."/>
            <person name="Berdy B."/>
            <person name="Zhao S."/>
            <person name="Lieberman T.D."/>
            <person name="Swanson P.K."/>
            <person name="Smith M."/>
            <person name="Roesemann S."/>
            <person name="Alexander J.E."/>
            <person name="Rich S.A."/>
            <person name="Livny J."/>
            <person name="Vlamakis H."/>
            <person name="Clish C."/>
            <person name="Bullock K."/>
            <person name="Deik A."/>
            <person name="Scott J."/>
            <person name="Pierce K.A."/>
            <person name="Xavier R.J."/>
            <person name="Alm E.J."/>
        </authorList>
    </citation>
    <scope>NUCLEOTIDE SEQUENCE [LARGE SCALE GENOMIC DNA]</scope>
    <source>
        <strain evidence="1 4">BIOML-A15</strain>
    </source>
</reference>
<name>A0A413ENV4_BACOV</name>
<dbReference type="EMBL" id="QSBI01000017">
    <property type="protein sequence ID" value="RGX09025.1"/>
    <property type="molecule type" value="Genomic_DNA"/>
</dbReference>
<dbReference type="Pfam" id="PF05973">
    <property type="entry name" value="Gp49"/>
    <property type="match status" value="1"/>
</dbReference>
<comment type="caution">
    <text evidence="2">The sequence shown here is derived from an EMBL/GenBank/DDBJ whole genome shotgun (WGS) entry which is preliminary data.</text>
</comment>
<reference evidence="2 3" key="1">
    <citation type="submission" date="2018-08" db="EMBL/GenBank/DDBJ databases">
        <title>A genome reference for cultivated species of the human gut microbiota.</title>
        <authorList>
            <person name="Zou Y."/>
            <person name="Xue W."/>
            <person name="Luo G."/>
        </authorList>
    </citation>
    <scope>NUCLEOTIDE SEQUENCE [LARGE SCALE GENOMIC DNA]</scope>
    <source>
        <strain evidence="2 3">AF04-46</strain>
    </source>
</reference>
<gene>
    <name evidence="2" type="ORF">DWV35_13705</name>
    <name evidence="1" type="ORF">F3B90_11335</name>
</gene>
<evidence type="ECO:0000313" key="3">
    <source>
        <dbReference type="Proteomes" id="UP000286031"/>
    </source>
</evidence>
<dbReference type="InterPro" id="IPR009241">
    <property type="entry name" value="HigB-like"/>
</dbReference>
<accession>A0A413ENV4</accession>
<dbReference type="AlphaFoldDB" id="A0A413ENV4"/>
<protein>
    <submittedName>
        <fullName evidence="2">Type II toxin-antitoxin system RelE/ParE family toxin</fullName>
    </submittedName>
</protein>
<dbReference type="Proteomes" id="UP000424805">
    <property type="component" value="Unassembled WGS sequence"/>
</dbReference>
<dbReference type="Proteomes" id="UP000286031">
    <property type="component" value="Unassembled WGS sequence"/>
</dbReference>
<evidence type="ECO:0000313" key="1">
    <source>
        <dbReference type="EMBL" id="KAA4627078.1"/>
    </source>
</evidence>
<dbReference type="EMBL" id="VWFP01000010">
    <property type="protein sequence ID" value="KAA4627078.1"/>
    <property type="molecule type" value="Genomic_DNA"/>
</dbReference>